<evidence type="ECO:0000313" key="4">
    <source>
        <dbReference type="Proteomes" id="UP000439591"/>
    </source>
</evidence>
<dbReference type="EMBL" id="CACSIM010000003">
    <property type="protein sequence ID" value="CAA0106625.1"/>
    <property type="molecule type" value="Genomic_DNA"/>
</dbReference>
<keyword evidence="3" id="KW-1185">Reference proteome</keyword>
<dbReference type="Proteomes" id="UP000435877">
    <property type="component" value="Unassembled WGS sequence"/>
</dbReference>
<evidence type="ECO:0000313" key="3">
    <source>
        <dbReference type="Proteomes" id="UP000435877"/>
    </source>
</evidence>
<evidence type="ECO:0000313" key="1">
    <source>
        <dbReference type="EMBL" id="CAA0106625.1"/>
    </source>
</evidence>
<dbReference type="Proteomes" id="UP000439591">
    <property type="component" value="Unassembled WGS sequence"/>
</dbReference>
<proteinExistence type="predicted"/>
<accession>A0A5S9PRQ1</accession>
<gene>
    <name evidence="2" type="ORF">IHBHHGIJ_02990</name>
    <name evidence="1" type="ORF">KFEGEMFD_02363</name>
</gene>
<dbReference type="RefSeq" id="WP_200842743.1">
    <property type="nucleotide sequence ID" value="NZ_CACSIK010000002.1"/>
</dbReference>
<dbReference type="AlphaFoldDB" id="A0A5S9PRQ1"/>
<name>A0A5S9PRQ1_9GAMM</name>
<evidence type="ECO:0000313" key="2">
    <source>
        <dbReference type="EMBL" id="CAA0106800.1"/>
    </source>
</evidence>
<sequence length="57" mass="6499">MTTHPEPPVALVKTWITLFTSDQDQEVKDRASEMLLKAFGDMKAVAAFVEKHKIQLR</sequence>
<organism evidence="2 3">
    <name type="scientific">Zhongshania aliphaticivorans</name>
    <dbReference type="NCBI Taxonomy" id="1470434"/>
    <lineage>
        <taxon>Bacteria</taxon>
        <taxon>Pseudomonadati</taxon>
        <taxon>Pseudomonadota</taxon>
        <taxon>Gammaproteobacteria</taxon>
        <taxon>Cellvibrionales</taxon>
        <taxon>Spongiibacteraceae</taxon>
        <taxon>Zhongshania</taxon>
    </lineage>
</organism>
<reference evidence="3 4" key="1">
    <citation type="submission" date="2019-11" db="EMBL/GenBank/DDBJ databases">
        <authorList>
            <person name="Holert J."/>
        </authorList>
    </citation>
    <scope>NUCLEOTIDE SEQUENCE [LARGE SCALE GENOMIC DNA]</scope>
    <source>
        <strain evidence="1">BC3_2A</strain>
        <strain evidence="2">SB11_1A</strain>
    </source>
</reference>
<protein>
    <submittedName>
        <fullName evidence="2">Uncharacterized protein</fullName>
    </submittedName>
</protein>
<dbReference type="EMBL" id="CACSIK010000002">
    <property type="protein sequence ID" value="CAA0106800.1"/>
    <property type="molecule type" value="Genomic_DNA"/>
</dbReference>